<evidence type="ECO:0000256" key="5">
    <source>
        <dbReference type="ARBA" id="ARBA00023239"/>
    </source>
</evidence>
<protein>
    <recommendedName>
        <fullName evidence="2">carbonic anhydrase</fullName>
        <ecNumber evidence="2">4.2.1.1</ecNumber>
    </recommendedName>
</protein>
<keyword evidence="3" id="KW-0479">Metal-binding</keyword>
<evidence type="ECO:0000313" key="9">
    <source>
        <dbReference type="Proteomes" id="UP001190700"/>
    </source>
</evidence>
<dbReference type="Gene3D" id="3.10.200.10">
    <property type="entry name" value="Alpha carbonic anhydrase"/>
    <property type="match status" value="1"/>
</dbReference>
<organism evidence="8 9">
    <name type="scientific">Cymbomonas tetramitiformis</name>
    <dbReference type="NCBI Taxonomy" id="36881"/>
    <lineage>
        <taxon>Eukaryota</taxon>
        <taxon>Viridiplantae</taxon>
        <taxon>Chlorophyta</taxon>
        <taxon>Pyramimonadophyceae</taxon>
        <taxon>Pyramimonadales</taxon>
        <taxon>Pyramimonadaceae</taxon>
        <taxon>Cymbomonas</taxon>
    </lineage>
</organism>
<dbReference type="InterPro" id="IPR023561">
    <property type="entry name" value="Carbonic_anhydrase_a-class"/>
</dbReference>
<comment type="similarity">
    <text evidence="1">Belongs to the alpha-carbonic anhydrase family.</text>
</comment>
<reference evidence="8 9" key="1">
    <citation type="journal article" date="2015" name="Genome Biol. Evol.">
        <title>Comparative Genomics of a Bacterivorous Green Alga Reveals Evolutionary Causalities and Consequences of Phago-Mixotrophic Mode of Nutrition.</title>
        <authorList>
            <person name="Burns J.A."/>
            <person name="Paasch A."/>
            <person name="Narechania A."/>
            <person name="Kim E."/>
        </authorList>
    </citation>
    <scope>NUCLEOTIDE SEQUENCE [LARGE SCALE GENOMIC DNA]</scope>
    <source>
        <strain evidence="8 9">PLY_AMNH</strain>
    </source>
</reference>
<dbReference type="InterPro" id="IPR001148">
    <property type="entry name" value="CA_dom"/>
</dbReference>
<evidence type="ECO:0000256" key="6">
    <source>
        <dbReference type="ARBA" id="ARBA00048348"/>
    </source>
</evidence>
<evidence type="ECO:0000259" key="7">
    <source>
        <dbReference type="PROSITE" id="PS51144"/>
    </source>
</evidence>
<dbReference type="CDD" id="cd03124">
    <property type="entry name" value="alpha_CA_prokaryotic_like"/>
    <property type="match status" value="1"/>
</dbReference>
<dbReference type="PROSITE" id="PS51144">
    <property type="entry name" value="ALPHA_CA_2"/>
    <property type="match status" value="1"/>
</dbReference>
<dbReference type="GO" id="GO:0004089">
    <property type="term" value="F:carbonate dehydratase activity"/>
    <property type="evidence" value="ECO:0007669"/>
    <property type="project" value="UniProtKB-EC"/>
</dbReference>
<dbReference type="PROSITE" id="PS51257">
    <property type="entry name" value="PROKAR_LIPOPROTEIN"/>
    <property type="match status" value="1"/>
</dbReference>
<name>A0AAE0ES82_9CHLO</name>
<keyword evidence="5" id="KW-0456">Lyase</keyword>
<comment type="caution">
    <text evidence="8">The sequence shown here is derived from an EMBL/GenBank/DDBJ whole genome shotgun (WGS) entry which is preliminary data.</text>
</comment>
<dbReference type="PANTHER" id="PTHR18952:SF265">
    <property type="entry name" value="CARBONIC ANHYDRASE"/>
    <property type="match status" value="1"/>
</dbReference>
<evidence type="ECO:0000313" key="8">
    <source>
        <dbReference type="EMBL" id="KAK3239003.1"/>
    </source>
</evidence>
<dbReference type="Pfam" id="PF00194">
    <property type="entry name" value="Carb_anhydrase"/>
    <property type="match status" value="1"/>
</dbReference>
<keyword evidence="9" id="KW-1185">Reference proteome</keyword>
<dbReference type="Proteomes" id="UP001190700">
    <property type="component" value="Unassembled WGS sequence"/>
</dbReference>
<dbReference type="GO" id="GO:0008270">
    <property type="term" value="F:zinc ion binding"/>
    <property type="evidence" value="ECO:0007669"/>
    <property type="project" value="InterPro"/>
</dbReference>
<dbReference type="InterPro" id="IPR036398">
    <property type="entry name" value="CA_dom_sf"/>
</dbReference>
<comment type="catalytic activity">
    <reaction evidence="6">
        <text>hydrogencarbonate + H(+) = CO2 + H2O</text>
        <dbReference type="Rhea" id="RHEA:10748"/>
        <dbReference type="ChEBI" id="CHEBI:15377"/>
        <dbReference type="ChEBI" id="CHEBI:15378"/>
        <dbReference type="ChEBI" id="CHEBI:16526"/>
        <dbReference type="ChEBI" id="CHEBI:17544"/>
        <dbReference type="EC" id="4.2.1.1"/>
    </reaction>
</comment>
<sequence length="344" mass="37402">MQASRTSINSATLLTTSCRSTYAPKHGLNPLRQALRAKSVARVYLKVNAEDGEAPRKPLIRMDKESTKGPINVSRSNMLRASYAAGCACCAEMFGAKSAKADEWNYIEPSGPRSWGGVCSTSKSQSPIDLSVGDARDFALDPSIVNFVFKPVQTTVINTGHGTMQVNFNNEPLYTEYGDRLLKLLQLHFHTPSEHAFGSKRTDMEVHLVHQDVESGGLVVFGTLMEGDGSLENAGLAYALDYCPPPTVTGVEELAPAKIDPTVFVPKRGYRKFVNYNGSLTTPPCSEQIEWVVFGAPIKVTDGQVTSFKKYITDGGKTLGDNSRPFQGLNGRTVVRSGFNLANI</sequence>
<evidence type="ECO:0000256" key="1">
    <source>
        <dbReference type="ARBA" id="ARBA00010718"/>
    </source>
</evidence>
<dbReference type="SUPFAM" id="SSF51069">
    <property type="entry name" value="Carbonic anhydrase"/>
    <property type="match status" value="1"/>
</dbReference>
<dbReference type="EMBL" id="LGRX02034054">
    <property type="protein sequence ID" value="KAK3239003.1"/>
    <property type="molecule type" value="Genomic_DNA"/>
</dbReference>
<dbReference type="AlphaFoldDB" id="A0AAE0ES82"/>
<dbReference type="SMART" id="SM01057">
    <property type="entry name" value="Carb_anhydrase"/>
    <property type="match status" value="1"/>
</dbReference>
<keyword evidence="4" id="KW-0862">Zinc</keyword>
<evidence type="ECO:0000256" key="2">
    <source>
        <dbReference type="ARBA" id="ARBA00012925"/>
    </source>
</evidence>
<gene>
    <name evidence="8" type="ORF">CYMTET_51042</name>
</gene>
<dbReference type="PANTHER" id="PTHR18952">
    <property type="entry name" value="CARBONIC ANHYDRASE"/>
    <property type="match status" value="1"/>
</dbReference>
<feature type="domain" description="Alpha-carbonic anhydrase" evidence="7">
    <location>
        <begin position="102"/>
        <end position="338"/>
    </location>
</feature>
<accession>A0AAE0ES82</accession>
<evidence type="ECO:0000256" key="3">
    <source>
        <dbReference type="ARBA" id="ARBA00022723"/>
    </source>
</evidence>
<dbReference type="EC" id="4.2.1.1" evidence="2"/>
<evidence type="ECO:0000256" key="4">
    <source>
        <dbReference type="ARBA" id="ARBA00022833"/>
    </source>
</evidence>
<proteinExistence type="inferred from homology"/>
<dbReference type="InterPro" id="IPR041891">
    <property type="entry name" value="Alpha_CA_prokaryot-like"/>
</dbReference>